<dbReference type="InterPro" id="IPR011145">
    <property type="entry name" value="Scavenger_mRNA_decap_enz_N"/>
</dbReference>
<evidence type="ECO:0000256" key="10">
    <source>
        <dbReference type="ARBA" id="ARBA00023242"/>
    </source>
</evidence>
<evidence type="ECO:0000256" key="6">
    <source>
        <dbReference type="ARBA" id="ARBA00022723"/>
    </source>
</evidence>
<dbReference type="InterPro" id="IPR036265">
    <property type="entry name" value="HIT-like_sf"/>
</dbReference>
<evidence type="ECO:0000256" key="13">
    <source>
        <dbReference type="ARBA" id="ARBA00048222"/>
    </source>
</evidence>
<dbReference type="GO" id="GO:0004222">
    <property type="term" value="F:metalloendopeptidase activity"/>
    <property type="evidence" value="ECO:0007669"/>
    <property type="project" value="InterPro"/>
</dbReference>
<dbReference type="Gene3D" id="3.30.428.10">
    <property type="entry name" value="HIT-like"/>
    <property type="match status" value="1"/>
</dbReference>
<keyword evidence="10" id="KW-0539">Nucleus</keyword>
<comment type="cofactor">
    <cofactor evidence="14">
        <name>Zn(2+)</name>
        <dbReference type="ChEBI" id="CHEBI:29105"/>
    </cofactor>
    <text evidence="14">Binds 1 zinc ion.</text>
</comment>
<evidence type="ECO:0000256" key="11">
    <source>
        <dbReference type="ARBA" id="ARBA00029885"/>
    </source>
</evidence>
<sequence length="456" mass="53205">MQILLSQANYSELASGDGIERDCIMIYSLFFEHLFMRPDCLADLSKHYRTNEKLSKNESANFIHAIREMQIPALVQNILLSEFDLLIHKSSMKFWFDIYRELSRQYFPYGWEKGDYLPCNSSIVVDEQIASSYYRQLISDIIACDLISDIGENTQLNSAEFVNFCKKFKNCYLLADGSMKQLEMYRSFAKRESPSVNAFLDLRPVENDTIKLTKNLMNNDVYSIHLAVAEQPDDDLNALQLTLIQPASEQHIQKWSEEERWMVSETADDYRSITLQYIEKHKLSLQWVQNVLDGTAESERIVYNDPDPEVGFVLAPSLRWDGKDVNQLYLTAICRRQNLKSLRDLRAEHLPMLQNIFTKSTVTIEERYGVPVNRLCIFFHYQPTYYHLHIHFTHLREATAGTSVGRAHLYADVVDNLRSDSDYYAKRTMYFSLRNNDPLLHELLGEEKQTTTKQDE</sequence>
<dbReference type="GO" id="GO:0140932">
    <property type="term" value="F:5'-(N(7)-methyl 5'-triphosphoguanosine)-[mRNA] diphosphatase activity"/>
    <property type="evidence" value="ECO:0007669"/>
    <property type="project" value="UniProtKB-EC"/>
</dbReference>
<evidence type="ECO:0000256" key="1">
    <source>
        <dbReference type="ARBA" id="ARBA00004123"/>
    </source>
</evidence>
<evidence type="ECO:0000256" key="7">
    <source>
        <dbReference type="ARBA" id="ARBA00022801"/>
    </source>
</evidence>
<dbReference type="PANTHER" id="PTHR12978:SF0">
    <property type="entry name" value="M7GPPPX DIPHOSPHATASE"/>
    <property type="match status" value="1"/>
</dbReference>
<dbReference type="AlphaFoldDB" id="A0A1Y3ECS2"/>
<evidence type="ECO:0000256" key="9">
    <source>
        <dbReference type="ARBA" id="ARBA00023049"/>
    </source>
</evidence>
<dbReference type="InterPro" id="IPR001567">
    <property type="entry name" value="Pept_M3A_M3B_dom"/>
</dbReference>
<reference evidence="16 17" key="1">
    <citation type="submission" date="2015-04" db="EMBL/GenBank/DDBJ databases">
        <title>Draft genome of the roundworm Trichinella nativa.</title>
        <authorList>
            <person name="Mitreva M."/>
        </authorList>
    </citation>
    <scope>NUCLEOTIDE SEQUENCE [LARGE SCALE GENOMIC DNA]</scope>
    <source>
        <strain evidence="16 17">ISS45</strain>
    </source>
</reference>
<comment type="catalytic activity">
    <reaction evidence="13">
        <text>a 5'-end (N(7)-methyl 5'-triphosphoguanosine)-ribonucleoside in mRNA + H2O = N(7)-methyl-GMP + a 5'-end diphospho-ribonucleoside in mRNA + 2 H(+)</text>
        <dbReference type="Rhea" id="RHEA:65388"/>
        <dbReference type="Rhea" id="RHEA-COMP:17165"/>
        <dbReference type="Rhea" id="RHEA-COMP:17167"/>
        <dbReference type="ChEBI" id="CHEBI:15377"/>
        <dbReference type="ChEBI" id="CHEBI:15378"/>
        <dbReference type="ChEBI" id="CHEBI:58285"/>
        <dbReference type="ChEBI" id="CHEBI:156461"/>
        <dbReference type="ChEBI" id="CHEBI:167616"/>
        <dbReference type="EC" id="3.6.1.59"/>
    </reaction>
</comment>
<dbReference type="SUPFAM" id="SSF55486">
    <property type="entry name" value="Metalloproteases ('zincins'), catalytic domain"/>
    <property type="match status" value="1"/>
</dbReference>
<evidence type="ECO:0000256" key="8">
    <source>
        <dbReference type="ARBA" id="ARBA00022833"/>
    </source>
</evidence>
<protein>
    <recommendedName>
        <fullName evidence="4">m7GpppX diphosphatase</fullName>
        <ecNumber evidence="3">3.6.1.59</ecNumber>
    </recommendedName>
    <alternativeName>
        <fullName evidence="12">Decapping scavenger enzyme</fullName>
    </alternativeName>
    <alternativeName>
        <fullName evidence="11">Scavenger mRNA-decapping enzyme DcpS</fullName>
    </alternativeName>
</protein>
<dbReference type="SUPFAM" id="SSF54197">
    <property type="entry name" value="HIT-like"/>
    <property type="match status" value="1"/>
</dbReference>
<dbReference type="InterPro" id="IPR008594">
    <property type="entry name" value="DcpS/DCS2"/>
</dbReference>
<dbReference type="SUPFAM" id="SSF102860">
    <property type="entry name" value="mRNA decapping enzyme DcpS N-terminal domain"/>
    <property type="match status" value="1"/>
</dbReference>
<evidence type="ECO:0000313" key="17">
    <source>
        <dbReference type="Proteomes" id="UP000243006"/>
    </source>
</evidence>
<evidence type="ECO:0000259" key="15">
    <source>
        <dbReference type="Pfam" id="PF01432"/>
    </source>
</evidence>
<name>A0A1Y3ECS2_9BILA</name>
<dbReference type="FunFam" id="3.30.428.10:FF:000006">
    <property type="entry name" value="m7GpppX diphosphatase"/>
    <property type="match status" value="1"/>
</dbReference>
<keyword evidence="5 14" id="KW-0645">Protease</keyword>
<comment type="caution">
    <text evidence="16">The sequence shown here is derived from an EMBL/GenBank/DDBJ whole genome shotgun (WGS) entry which is preliminary data.</text>
</comment>
<keyword evidence="7 14" id="KW-0378">Hydrolase</keyword>
<comment type="similarity">
    <text evidence="14">Belongs to the peptidase M3 family.</text>
</comment>
<evidence type="ECO:0000256" key="2">
    <source>
        <dbReference type="ARBA" id="ARBA00010208"/>
    </source>
</evidence>
<comment type="subcellular location">
    <subcellularLocation>
        <location evidence="1">Nucleus</location>
    </subcellularLocation>
</comment>
<evidence type="ECO:0000256" key="12">
    <source>
        <dbReference type="ARBA" id="ARBA00030609"/>
    </source>
</evidence>
<feature type="domain" description="Peptidase M3A/M3B catalytic" evidence="15">
    <location>
        <begin position="1"/>
        <end position="196"/>
    </location>
</feature>
<dbReference type="PANTHER" id="PTHR12978">
    <property type="entry name" value="HISTIDINE TRIAD HIT PROTEIN MEMBER"/>
    <property type="match status" value="1"/>
</dbReference>
<evidence type="ECO:0000313" key="16">
    <source>
        <dbReference type="EMBL" id="OUC42785.1"/>
    </source>
</evidence>
<evidence type="ECO:0000256" key="3">
    <source>
        <dbReference type="ARBA" id="ARBA00012520"/>
    </source>
</evidence>
<dbReference type="Gene3D" id="3.30.200.40">
    <property type="entry name" value="Scavenger mRNA decapping enzyme, N-terminal domain"/>
    <property type="match status" value="1"/>
</dbReference>
<proteinExistence type="inferred from homology"/>
<dbReference type="GO" id="GO:0000340">
    <property type="term" value="F:RNA 7-methylguanosine cap binding"/>
    <property type="evidence" value="ECO:0007669"/>
    <property type="project" value="TreeGrafter"/>
</dbReference>
<dbReference type="EC" id="3.6.1.59" evidence="3"/>
<organism evidence="16 17">
    <name type="scientific">Trichinella nativa</name>
    <dbReference type="NCBI Taxonomy" id="6335"/>
    <lineage>
        <taxon>Eukaryota</taxon>
        <taxon>Metazoa</taxon>
        <taxon>Ecdysozoa</taxon>
        <taxon>Nematoda</taxon>
        <taxon>Enoplea</taxon>
        <taxon>Dorylaimia</taxon>
        <taxon>Trichinellida</taxon>
        <taxon>Trichinellidae</taxon>
        <taxon>Trichinella</taxon>
    </lineage>
</organism>
<dbReference type="Gene3D" id="1.10.1370.40">
    <property type="match status" value="1"/>
</dbReference>
<dbReference type="Pfam" id="PF05652">
    <property type="entry name" value="DcpS"/>
    <property type="match status" value="1"/>
</dbReference>
<dbReference type="Pfam" id="PF01432">
    <property type="entry name" value="Peptidase_M3"/>
    <property type="match status" value="1"/>
</dbReference>
<evidence type="ECO:0000256" key="5">
    <source>
        <dbReference type="ARBA" id="ARBA00022670"/>
    </source>
</evidence>
<dbReference type="EMBL" id="LVZM01016635">
    <property type="protein sequence ID" value="OUC42785.1"/>
    <property type="molecule type" value="Genomic_DNA"/>
</dbReference>
<dbReference type="GO" id="GO:0046872">
    <property type="term" value="F:metal ion binding"/>
    <property type="evidence" value="ECO:0007669"/>
    <property type="project" value="UniProtKB-UniRule"/>
</dbReference>
<dbReference type="Pfam" id="PF11969">
    <property type="entry name" value="DcpS_C"/>
    <property type="match status" value="1"/>
</dbReference>
<keyword evidence="8 14" id="KW-0862">Zinc</keyword>
<evidence type="ECO:0000256" key="14">
    <source>
        <dbReference type="RuleBase" id="RU003435"/>
    </source>
</evidence>
<comment type="similarity">
    <text evidence="2">Belongs to the HIT family.</text>
</comment>
<gene>
    <name evidence="16" type="ORF">D917_10238</name>
</gene>
<dbReference type="GO" id="GO:0000290">
    <property type="term" value="P:deadenylation-dependent decapping of nuclear-transcribed mRNA"/>
    <property type="evidence" value="ECO:0007669"/>
    <property type="project" value="InterPro"/>
</dbReference>
<dbReference type="GO" id="GO:0006508">
    <property type="term" value="P:proteolysis"/>
    <property type="evidence" value="ECO:0007669"/>
    <property type="project" value="UniProtKB-KW"/>
</dbReference>
<evidence type="ECO:0000256" key="4">
    <source>
        <dbReference type="ARBA" id="ARBA00015636"/>
    </source>
</evidence>
<dbReference type="GO" id="GO:0000932">
    <property type="term" value="C:P-body"/>
    <property type="evidence" value="ECO:0007669"/>
    <property type="project" value="TreeGrafter"/>
</dbReference>
<dbReference type="GO" id="GO:0005634">
    <property type="term" value="C:nucleus"/>
    <property type="evidence" value="ECO:0007669"/>
    <property type="project" value="UniProtKB-SubCell"/>
</dbReference>
<keyword evidence="6 14" id="KW-0479">Metal-binding</keyword>
<dbReference type="Proteomes" id="UP000243006">
    <property type="component" value="Unassembled WGS sequence"/>
</dbReference>
<accession>A0A1Y3ECS2</accession>
<keyword evidence="9 14" id="KW-0482">Metalloprotease</keyword>